<gene>
    <name evidence="1" type="ORF">BCR33DRAFT_738072</name>
</gene>
<reference evidence="1 2" key="1">
    <citation type="submission" date="2016-07" db="EMBL/GenBank/DDBJ databases">
        <title>Pervasive Adenine N6-methylation of Active Genes in Fungi.</title>
        <authorList>
            <consortium name="DOE Joint Genome Institute"/>
            <person name="Mondo S.J."/>
            <person name="Dannebaum R.O."/>
            <person name="Kuo R.C."/>
            <person name="Labutti K."/>
            <person name="Haridas S."/>
            <person name="Kuo A."/>
            <person name="Salamov A."/>
            <person name="Ahrendt S.R."/>
            <person name="Lipzen A."/>
            <person name="Sullivan W."/>
            <person name="Andreopoulos W.B."/>
            <person name="Clum A."/>
            <person name="Lindquist E."/>
            <person name="Daum C."/>
            <person name="Ramamoorthy G.K."/>
            <person name="Gryganskyi A."/>
            <person name="Culley D."/>
            <person name="Magnuson J.K."/>
            <person name="James T.Y."/>
            <person name="O'Malley M.A."/>
            <person name="Stajich J.E."/>
            <person name="Spatafora J.W."/>
            <person name="Visel A."/>
            <person name="Grigoriev I.V."/>
        </authorList>
    </citation>
    <scope>NUCLEOTIDE SEQUENCE [LARGE SCALE GENOMIC DNA]</scope>
    <source>
        <strain evidence="1 2">JEL800</strain>
    </source>
</reference>
<comment type="caution">
    <text evidence="1">The sequence shown here is derived from an EMBL/GenBank/DDBJ whole genome shotgun (WGS) entry which is preliminary data.</text>
</comment>
<protein>
    <submittedName>
        <fullName evidence="1">Uncharacterized protein</fullName>
    </submittedName>
</protein>
<dbReference type="EMBL" id="MCGO01000022">
    <property type="protein sequence ID" value="ORY44485.1"/>
    <property type="molecule type" value="Genomic_DNA"/>
</dbReference>
<dbReference type="AlphaFoldDB" id="A0A1Y2CDV3"/>
<accession>A0A1Y2CDV3</accession>
<evidence type="ECO:0000313" key="1">
    <source>
        <dbReference type="EMBL" id="ORY44485.1"/>
    </source>
</evidence>
<organism evidence="1 2">
    <name type="scientific">Rhizoclosmatium globosum</name>
    <dbReference type="NCBI Taxonomy" id="329046"/>
    <lineage>
        <taxon>Eukaryota</taxon>
        <taxon>Fungi</taxon>
        <taxon>Fungi incertae sedis</taxon>
        <taxon>Chytridiomycota</taxon>
        <taxon>Chytridiomycota incertae sedis</taxon>
        <taxon>Chytridiomycetes</taxon>
        <taxon>Chytridiales</taxon>
        <taxon>Chytriomycetaceae</taxon>
        <taxon>Rhizoclosmatium</taxon>
    </lineage>
</organism>
<dbReference type="OrthoDB" id="2131575at2759"/>
<sequence>MSTSMVRPRTRAALELVLRHLVFARSPPANQAPLKLDQDDMIDYYELYSDGLVYGSLVNLAAFPVAGSGSFRSQSLQSERDEAPVSEALHPLLKSVFQLDMSLMVDLCGPMTMGRVASQSISELERNGSKRLHKWYRSVFEAICDFNFQIGLLDLQSSIASYSQLQGLFSI</sequence>
<keyword evidence="2" id="KW-1185">Reference proteome</keyword>
<name>A0A1Y2CDV3_9FUNG</name>
<evidence type="ECO:0000313" key="2">
    <source>
        <dbReference type="Proteomes" id="UP000193642"/>
    </source>
</evidence>
<proteinExistence type="predicted"/>
<dbReference type="Proteomes" id="UP000193642">
    <property type="component" value="Unassembled WGS sequence"/>
</dbReference>